<accession>A0A6H5G459</accession>
<dbReference type="AlphaFoldDB" id="A0A6H5G459"/>
<evidence type="ECO:0000313" key="3">
    <source>
        <dbReference type="Proteomes" id="UP000479000"/>
    </source>
</evidence>
<feature type="region of interest" description="Disordered" evidence="1">
    <location>
        <begin position="1"/>
        <end position="32"/>
    </location>
</feature>
<protein>
    <submittedName>
        <fullName evidence="2">Uncharacterized protein</fullName>
    </submittedName>
</protein>
<evidence type="ECO:0000256" key="1">
    <source>
        <dbReference type="SAM" id="MobiDB-lite"/>
    </source>
</evidence>
<gene>
    <name evidence="2" type="ORF">NTEN_LOCUS3871</name>
</gene>
<dbReference type="Proteomes" id="UP000479000">
    <property type="component" value="Unassembled WGS sequence"/>
</dbReference>
<keyword evidence="3" id="KW-1185">Reference proteome</keyword>
<proteinExistence type="predicted"/>
<organism evidence="2 3">
    <name type="scientific">Nesidiocoris tenuis</name>
    <dbReference type="NCBI Taxonomy" id="355587"/>
    <lineage>
        <taxon>Eukaryota</taxon>
        <taxon>Metazoa</taxon>
        <taxon>Ecdysozoa</taxon>
        <taxon>Arthropoda</taxon>
        <taxon>Hexapoda</taxon>
        <taxon>Insecta</taxon>
        <taxon>Pterygota</taxon>
        <taxon>Neoptera</taxon>
        <taxon>Paraneoptera</taxon>
        <taxon>Hemiptera</taxon>
        <taxon>Heteroptera</taxon>
        <taxon>Panheteroptera</taxon>
        <taxon>Cimicomorpha</taxon>
        <taxon>Miridae</taxon>
        <taxon>Dicyphina</taxon>
        <taxon>Nesidiocoris</taxon>
    </lineage>
</organism>
<reference evidence="2 3" key="1">
    <citation type="submission" date="2020-02" db="EMBL/GenBank/DDBJ databases">
        <authorList>
            <person name="Ferguson B K."/>
        </authorList>
    </citation>
    <scope>NUCLEOTIDE SEQUENCE [LARGE SCALE GENOMIC DNA]</scope>
</reference>
<name>A0A6H5G459_9HEMI</name>
<sequence length="273" mass="30589">MRVHSAASTEKIVGGASPSRRSAALPDSASGAGPLSCCGNILWFEKCNASEYAAGGHRPTRSDAAKQLLSFRTQLLQDGTFTLSSNFQRDSRTYLKNPRMVSLHLCTPHGTAMRFTYIVHDSRFRAEGPPRELLRKGCQELACFRWPAAGKSKIFTDRSHRSVKPAPTPNAGWVDVKKNCHGDDPKTIFVLRLLDMDPLEIKSTFLDYYSIRSEPRNQWCKYVRSTAIFVYDLGKHRHPVLAGKISLLQDSNPTTPAIGARFAFLREHLQKRL</sequence>
<evidence type="ECO:0000313" key="2">
    <source>
        <dbReference type="EMBL" id="CAA9997577.1"/>
    </source>
</evidence>
<dbReference type="EMBL" id="CADCXU010005885">
    <property type="protein sequence ID" value="CAA9997577.1"/>
    <property type="molecule type" value="Genomic_DNA"/>
</dbReference>